<dbReference type="Proteomes" id="UP000008544">
    <property type="component" value="Chromosome"/>
</dbReference>
<evidence type="ECO:0000313" key="5">
    <source>
        <dbReference type="EMBL" id="ACA59165.1"/>
    </source>
</evidence>
<comment type="catalytic activity">
    <reaction evidence="4">
        <text>Endopeptidase action with P4 Glu or Asp, P1 preferably Glu &gt; Asp, P1' hydrophobic and P2' Ala.</text>
        <dbReference type="EC" id="3.4.24.78"/>
    </reaction>
</comment>
<comment type="similarity">
    <text evidence="4">Belongs to the peptidase A25 family.</text>
</comment>
<gene>
    <name evidence="4" type="primary">gpr</name>
    <name evidence="5" type="ordered locus">Daud_0631</name>
</gene>
<dbReference type="RefSeq" id="WP_012301753.1">
    <property type="nucleotide sequence ID" value="NC_010424.1"/>
</dbReference>
<reference evidence="6" key="1">
    <citation type="submission" date="2007-10" db="EMBL/GenBank/DDBJ databases">
        <title>Complete sequence of chromosome of Desulforudis audaxviator MP104C.</title>
        <authorList>
            <person name="Copeland A."/>
            <person name="Lucas S."/>
            <person name="Lapidus A."/>
            <person name="Barry K."/>
            <person name="Glavina del Rio T."/>
            <person name="Dalin E."/>
            <person name="Tice H."/>
            <person name="Bruce D."/>
            <person name="Pitluck S."/>
            <person name="Lowry S.R."/>
            <person name="Larimer F."/>
            <person name="Land M.L."/>
            <person name="Hauser L."/>
            <person name="Kyrpides N."/>
            <person name="Ivanova N.N."/>
            <person name="Richardson P."/>
        </authorList>
    </citation>
    <scope>NUCLEOTIDE SEQUENCE [LARGE SCALE GENOMIC DNA]</scope>
    <source>
        <strain evidence="6">MP104C</strain>
    </source>
</reference>
<dbReference type="GO" id="GO:0006508">
    <property type="term" value="P:proteolysis"/>
    <property type="evidence" value="ECO:0007669"/>
    <property type="project" value="UniProtKB-UniRule"/>
</dbReference>
<comment type="PTM">
    <text evidence="4">Autoproteolytically processed. The inactive tetrameric zymogen termed p46 autoprocesses to a smaller form termed p41, which is active only during spore germination.</text>
</comment>
<evidence type="ECO:0000256" key="4">
    <source>
        <dbReference type="HAMAP-Rule" id="MF_00626"/>
    </source>
</evidence>
<dbReference type="Gene3D" id="3.40.50.1450">
    <property type="entry name" value="HybD-like"/>
    <property type="match status" value="1"/>
</dbReference>
<sequence length="314" mass="33437">MRVCGVATDLALEAHDALRAQTGREIPGVVVERREFQNGKVTTVNITTEQGAQAMGKPPGTYITIEAPALRVTDPEAHTAIVRELAEALKGMIRVSEQGNILVVGLGNWNATPDALGPRVANHTFVTRHVYHFAPEHIPEGTRVVSALSPGVLGITGIETAEIIKGVVEHVRPELVICIDALAAGSVERIASSIQLCDRGINPGSGIGGQRQGLTEETLGVKVISIGVPTVVHAAFIARDAIVKLYEIHGRTPPQTAEMEGIIQQLLEPFGGQLMVTPKEIDNLIKNCARIIAGGLSVALHPGIIPERFADYLQ</sequence>
<dbReference type="MEROPS" id="A25.001"/>
<feature type="propeptide" id="PRO_5005033414" evidence="4">
    <location>
        <begin position="1"/>
        <end position="9"/>
    </location>
</feature>
<organism evidence="5 6">
    <name type="scientific">Desulforudis audaxviator (strain MP104C)</name>
    <dbReference type="NCBI Taxonomy" id="477974"/>
    <lineage>
        <taxon>Bacteria</taxon>
        <taxon>Bacillati</taxon>
        <taxon>Bacillota</taxon>
        <taxon>Clostridia</taxon>
        <taxon>Thermoanaerobacterales</taxon>
        <taxon>Candidatus Desulforudaceae</taxon>
        <taxon>Candidatus Desulforudis</taxon>
    </lineage>
</organism>
<evidence type="ECO:0000256" key="1">
    <source>
        <dbReference type="ARBA" id="ARBA00022670"/>
    </source>
</evidence>
<accession>B1I2E2</accession>
<dbReference type="STRING" id="477974.Daud_0631"/>
<dbReference type="SUPFAM" id="SSF53163">
    <property type="entry name" value="HybD-like"/>
    <property type="match status" value="1"/>
</dbReference>
<name>B1I2E2_DESAP</name>
<dbReference type="EC" id="3.4.24.78" evidence="4"/>
<evidence type="ECO:0000256" key="3">
    <source>
        <dbReference type="ARBA" id="ARBA00023145"/>
    </source>
</evidence>
<keyword evidence="6" id="KW-1185">Reference proteome</keyword>
<dbReference type="GO" id="GO:0004222">
    <property type="term" value="F:metalloendopeptidase activity"/>
    <property type="evidence" value="ECO:0007669"/>
    <property type="project" value="UniProtKB-UniRule"/>
</dbReference>
<comment type="function">
    <text evidence="4">Initiates the rapid degradation of small, acid-soluble proteins during spore germination.</text>
</comment>
<proteinExistence type="inferred from homology"/>
<dbReference type="PIRSF" id="PIRSF019549">
    <property type="entry name" value="Peptidase_A25"/>
    <property type="match status" value="1"/>
</dbReference>
<dbReference type="EMBL" id="CP000860">
    <property type="protein sequence ID" value="ACA59165.1"/>
    <property type="molecule type" value="Genomic_DNA"/>
</dbReference>
<dbReference type="HAMAP" id="MF_00626">
    <property type="entry name" value="Germination_prot"/>
    <property type="match status" value="1"/>
</dbReference>
<dbReference type="InterPro" id="IPR023430">
    <property type="entry name" value="Pept_HybD-like_dom_sf"/>
</dbReference>
<evidence type="ECO:0000256" key="2">
    <source>
        <dbReference type="ARBA" id="ARBA00022801"/>
    </source>
</evidence>
<comment type="subunit">
    <text evidence="4">Homotetramer.</text>
</comment>
<dbReference type="Pfam" id="PF03418">
    <property type="entry name" value="Peptidase_A25"/>
    <property type="match status" value="2"/>
</dbReference>
<keyword evidence="3 4" id="KW-0865">Zymogen</keyword>
<dbReference type="HOGENOM" id="CLU_055087_1_0_9"/>
<protein>
    <recommendedName>
        <fullName evidence="4">Germination protease</fullName>
        <ecNumber evidence="4">3.4.24.78</ecNumber>
    </recommendedName>
    <alternativeName>
        <fullName evidence="4">GPR endopeptidase</fullName>
    </alternativeName>
    <alternativeName>
        <fullName evidence="4">Germination proteinase</fullName>
    </alternativeName>
    <alternativeName>
        <fullName evidence="4">Spore protease</fullName>
    </alternativeName>
</protein>
<keyword evidence="1 4" id="KW-0645">Protease</keyword>
<dbReference type="eggNOG" id="COG0680">
    <property type="taxonomic scope" value="Bacteria"/>
</dbReference>
<dbReference type="NCBIfam" id="TIGR01441">
    <property type="entry name" value="GPR"/>
    <property type="match status" value="1"/>
</dbReference>
<evidence type="ECO:0000313" key="6">
    <source>
        <dbReference type="Proteomes" id="UP000008544"/>
    </source>
</evidence>
<dbReference type="InterPro" id="IPR005080">
    <property type="entry name" value="Peptidase_A25"/>
</dbReference>
<dbReference type="AlphaFoldDB" id="B1I2E2"/>
<dbReference type="GO" id="GO:0009847">
    <property type="term" value="P:spore germination"/>
    <property type="evidence" value="ECO:0007669"/>
    <property type="project" value="UniProtKB-UniRule"/>
</dbReference>
<reference evidence="5 6" key="2">
    <citation type="journal article" date="2008" name="Science">
        <title>Environmental genomics reveals a single-species ecosystem deep within Earth.</title>
        <authorList>
            <person name="Chivian D."/>
            <person name="Brodie E.L."/>
            <person name="Alm E.J."/>
            <person name="Culley D.E."/>
            <person name="Dehal P.S."/>
            <person name="Desantis T.Z."/>
            <person name="Gihring T.M."/>
            <person name="Lapidus A."/>
            <person name="Lin L.H."/>
            <person name="Lowry S.R."/>
            <person name="Moser D.P."/>
            <person name="Richardson P.M."/>
            <person name="Southam G."/>
            <person name="Wanger G."/>
            <person name="Pratt L.M."/>
            <person name="Andersen G.L."/>
            <person name="Hazen T.C."/>
            <person name="Brockman F.J."/>
            <person name="Arkin A.P."/>
            <person name="Onstott T.C."/>
        </authorList>
    </citation>
    <scope>NUCLEOTIDE SEQUENCE [LARGE SCALE GENOMIC DNA]</scope>
    <source>
        <strain evidence="5 6">MP104C</strain>
    </source>
</reference>
<dbReference type="KEGG" id="dau:Daud_0631"/>
<keyword evidence="2 4" id="KW-0378">Hydrolase</keyword>
<dbReference type="OrthoDB" id="9777293at2"/>
<feature type="chain" id="PRO_5023412423" description="Germination protease" evidence="4">
    <location>
        <begin position="10"/>
        <end position="314"/>
    </location>
</feature>